<name>A0A366F375_9HYPH</name>
<dbReference type="PANTHER" id="PTHR33744">
    <property type="entry name" value="CARBOHYDRATE DIACID REGULATOR"/>
    <property type="match status" value="1"/>
</dbReference>
<accession>A0A366F375</accession>
<keyword evidence="3" id="KW-1185">Reference proteome</keyword>
<dbReference type="EMBL" id="QNRK01000026">
    <property type="protein sequence ID" value="RBP08165.1"/>
    <property type="molecule type" value="Genomic_DNA"/>
</dbReference>
<dbReference type="InterPro" id="IPR003018">
    <property type="entry name" value="GAF"/>
</dbReference>
<dbReference type="InterPro" id="IPR051448">
    <property type="entry name" value="CdaR-like_regulators"/>
</dbReference>
<evidence type="ECO:0000313" key="2">
    <source>
        <dbReference type="EMBL" id="RBP08165.1"/>
    </source>
</evidence>
<comment type="caution">
    <text evidence="2">The sequence shown here is derived from an EMBL/GenBank/DDBJ whole genome shotgun (WGS) entry which is preliminary data.</text>
</comment>
<dbReference type="SUPFAM" id="SSF55781">
    <property type="entry name" value="GAF domain-like"/>
    <property type="match status" value="1"/>
</dbReference>
<reference evidence="2 3" key="1">
    <citation type="submission" date="2018-06" db="EMBL/GenBank/DDBJ databases">
        <title>Genomic Encyclopedia of Type Strains, Phase IV (KMG-IV): sequencing the most valuable type-strain genomes for metagenomic binning, comparative biology and taxonomic classification.</title>
        <authorList>
            <person name="Goeker M."/>
        </authorList>
    </citation>
    <scope>NUCLEOTIDE SEQUENCE [LARGE SCALE GENOMIC DNA]</scope>
    <source>
        <strain evidence="2 3">DSM 24875</strain>
    </source>
</reference>
<dbReference type="AlphaFoldDB" id="A0A366F375"/>
<dbReference type="InterPro" id="IPR042070">
    <property type="entry name" value="PucR_C-HTH_sf"/>
</dbReference>
<dbReference type="Pfam" id="PF01590">
    <property type="entry name" value="GAF"/>
    <property type="match status" value="1"/>
</dbReference>
<dbReference type="SMART" id="SM00065">
    <property type="entry name" value="GAF"/>
    <property type="match status" value="1"/>
</dbReference>
<sequence length="642" mass="69875">MSANSLAAAAKVLETVALGGGDSDLDGLVAALEAASGDADGAAVEEFRRHVAAIRRLLKDNALSERGLNVLIDTTHDLSSTLTLQDLLRTIVVRARTLVGADLAWVTVLDDESGVFRVVTAEGHLSPATAAMTSRIDYGAVSLVMKSKSFFETQDYLSDQRFPHATHLDRIFEDEKIKALAGFPILWENKVHGLLFVANRHARKLDGPETSLLGAFALHAGVAMQNANAFAMLSEALAEAERSRSALIDHIQKVEASAVAHDELTDLLASGAEIRRFLEKMSNRISGVVFLYDDAFRIQDEFASPGYNAVLADELRAGRIDLALLMRANAQSRQSGRSVVMLERGDEQCRAIALHGGDGRRDSLVMCHPGELDAIEVRNLERSAVALSIAKLWNERRETERLIASSALLRHLVLVRPPDPSTISAARDRLGLRADQPVQLAVIAMSGMDRASQTARVRECATSVCVLVDLFDDAYLAIGPVAAMQTFLHSLSKAQGEGATGGVLSEPFGDLAEAADHFGRVNRALQVLRKMKALDRFVNQREVNLFAKLFEVADAARLAAYAEQVLGRIAAKAPRQKSELERTLLVYFDAQHNIKRTAETLGLHINTVRQRLDALREMTGGWDDPVEGLELHVALRLSALLA</sequence>
<dbReference type="Proteomes" id="UP000253529">
    <property type="component" value="Unassembled WGS sequence"/>
</dbReference>
<dbReference type="InterPro" id="IPR029016">
    <property type="entry name" value="GAF-like_dom_sf"/>
</dbReference>
<evidence type="ECO:0000259" key="1">
    <source>
        <dbReference type="SMART" id="SM00065"/>
    </source>
</evidence>
<dbReference type="PANTHER" id="PTHR33744:SF1">
    <property type="entry name" value="DNA-BINDING TRANSCRIPTIONAL ACTIVATOR ADER"/>
    <property type="match status" value="1"/>
</dbReference>
<evidence type="ECO:0000313" key="3">
    <source>
        <dbReference type="Proteomes" id="UP000253529"/>
    </source>
</evidence>
<dbReference type="Gene3D" id="3.30.450.40">
    <property type="match status" value="1"/>
</dbReference>
<proteinExistence type="predicted"/>
<gene>
    <name evidence="2" type="ORF">DFR50_12610</name>
</gene>
<organism evidence="2 3">
    <name type="scientific">Roseiarcus fermentans</name>
    <dbReference type="NCBI Taxonomy" id="1473586"/>
    <lineage>
        <taxon>Bacteria</taxon>
        <taxon>Pseudomonadati</taxon>
        <taxon>Pseudomonadota</taxon>
        <taxon>Alphaproteobacteria</taxon>
        <taxon>Hyphomicrobiales</taxon>
        <taxon>Roseiarcaceae</taxon>
        <taxon>Roseiarcus</taxon>
    </lineage>
</organism>
<protein>
    <submittedName>
        <fullName evidence="2">GAF domain-containing protein</fullName>
    </submittedName>
</protein>
<dbReference type="Pfam" id="PF13556">
    <property type="entry name" value="HTH_30"/>
    <property type="match status" value="1"/>
</dbReference>
<dbReference type="RefSeq" id="WP_170153313.1">
    <property type="nucleotide sequence ID" value="NZ_QNRK01000026.1"/>
</dbReference>
<dbReference type="InterPro" id="IPR025736">
    <property type="entry name" value="PucR_C-HTH_dom"/>
</dbReference>
<dbReference type="Gene3D" id="1.10.10.2840">
    <property type="entry name" value="PucR C-terminal helix-turn-helix domain"/>
    <property type="match status" value="1"/>
</dbReference>
<feature type="domain" description="GAF" evidence="1">
    <location>
        <begin position="83"/>
        <end position="234"/>
    </location>
</feature>